<dbReference type="PRINTS" id="PR00926">
    <property type="entry name" value="MITOCARRIER"/>
</dbReference>
<evidence type="ECO:0000256" key="5">
    <source>
        <dbReference type="ARBA" id="ARBA00022737"/>
    </source>
</evidence>
<dbReference type="PANTHER" id="PTHR45624:SF4">
    <property type="entry name" value="CONGESTED-LIKE TRACHEA PROTEIN-RELATED"/>
    <property type="match status" value="1"/>
</dbReference>
<feature type="repeat" description="Solcar" evidence="9">
    <location>
        <begin position="151"/>
        <end position="243"/>
    </location>
</feature>
<evidence type="ECO:0000256" key="4">
    <source>
        <dbReference type="ARBA" id="ARBA00022692"/>
    </source>
</evidence>
<evidence type="ECO:0000256" key="2">
    <source>
        <dbReference type="ARBA" id="ARBA00006375"/>
    </source>
</evidence>
<organism evidence="11 12">
    <name type="scientific">Stephanodiscus triporus</name>
    <dbReference type="NCBI Taxonomy" id="2934178"/>
    <lineage>
        <taxon>Eukaryota</taxon>
        <taxon>Sar</taxon>
        <taxon>Stramenopiles</taxon>
        <taxon>Ochrophyta</taxon>
        <taxon>Bacillariophyta</taxon>
        <taxon>Coscinodiscophyceae</taxon>
        <taxon>Thalassiosirophycidae</taxon>
        <taxon>Stephanodiscales</taxon>
        <taxon>Stephanodiscaceae</taxon>
        <taxon>Stephanodiscus</taxon>
    </lineage>
</organism>
<dbReference type="InterPro" id="IPR050567">
    <property type="entry name" value="Mitochondrial_Carrier"/>
</dbReference>
<dbReference type="Pfam" id="PF00153">
    <property type="entry name" value="Mito_carr"/>
    <property type="match status" value="3"/>
</dbReference>
<protein>
    <recommendedName>
        <fullName evidence="13">Mitochondrial carrier protein</fullName>
    </recommendedName>
</protein>
<dbReference type="AlphaFoldDB" id="A0ABD3PGX1"/>
<dbReference type="EMBL" id="JALLAZ020000791">
    <property type="protein sequence ID" value="KAL3787209.1"/>
    <property type="molecule type" value="Genomic_DNA"/>
</dbReference>
<dbReference type="PANTHER" id="PTHR45624">
    <property type="entry name" value="MITOCHONDRIAL BASIC AMINO ACIDS TRANSPORTER-RELATED"/>
    <property type="match status" value="1"/>
</dbReference>
<keyword evidence="7" id="KW-0496">Mitochondrion</keyword>
<keyword evidence="4 9" id="KW-0812">Transmembrane</keyword>
<comment type="subcellular location">
    <subcellularLocation>
        <location evidence="1">Mitochondrion membrane</location>
        <topology evidence="1">Multi-pass membrane protein</topology>
    </subcellularLocation>
</comment>
<dbReference type="SUPFAM" id="SSF103506">
    <property type="entry name" value="Mitochondrial carrier"/>
    <property type="match status" value="1"/>
</dbReference>
<comment type="caution">
    <text evidence="11">The sequence shown here is derived from an EMBL/GenBank/DDBJ whole genome shotgun (WGS) entry which is preliminary data.</text>
</comment>
<dbReference type="InterPro" id="IPR002067">
    <property type="entry name" value="MCP"/>
</dbReference>
<evidence type="ECO:0000313" key="11">
    <source>
        <dbReference type="EMBL" id="KAL3787209.1"/>
    </source>
</evidence>
<name>A0ABD3PGX1_9STRA</name>
<proteinExistence type="inferred from homology"/>
<evidence type="ECO:0000256" key="3">
    <source>
        <dbReference type="ARBA" id="ARBA00022448"/>
    </source>
</evidence>
<dbReference type="PROSITE" id="PS50920">
    <property type="entry name" value="SOLCAR"/>
    <property type="match status" value="3"/>
</dbReference>
<dbReference type="Gene3D" id="1.50.40.10">
    <property type="entry name" value="Mitochondrial carrier domain"/>
    <property type="match status" value="2"/>
</dbReference>
<evidence type="ECO:0008006" key="13">
    <source>
        <dbReference type="Google" id="ProtNLM"/>
    </source>
</evidence>
<keyword evidence="5" id="KW-0677">Repeat</keyword>
<evidence type="ECO:0000256" key="7">
    <source>
        <dbReference type="ARBA" id="ARBA00023128"/>
    </source>
</evidence>
<evidence type="ECO:0000256" key="10">
    <source>
        <dbReference type="RuleBase" id="RU000488"/>
    </source>
</evidence>
<keyword evidence="12" id="KW-1185">Reference proteome</keyword>
<keyword evidence="8 9" id="KW-0472">Membrane</keyword>
<comment type="similarity">
    <text evidence="2 10">Belongs to the mitochondrial carrier (TC 2.A.29) family.</text>
</comment>
<dbReference type="Proteomes" id="UP001530315">
    <property type="component" value="Unassembled WGS sequence"/>
</dbReference>
<dbReference type="InterPro" id="IPR023395">
    <property type="entry name" value="MCP_dom_sf"/>
</dbReference>
<evidence type="ECO:0000256" key="8">
    <source>
        <dbReference type="ARBA" id="ARBA00023136"/>
    </source>
</evidence>
<sequence length="383" mass="40319">MSSAATTSEINPTVTAKLETKLTKPIAPNVEEAAEKETPKSESALKSFVSGGVGGACAVLVGHPLDLVKVRMQTSVGVAAGGGASVTGMLSDTLRKEGVRGLYRGVSAPLTAVSPMFAVSFWSYDMGQRMVRSYGQWGMTPDEMAARPYSLGMAEICVAGALSAIPTTGIMAPSERIKCLLQVQANEVEKGGKAKYSGMMDCARQLLKEGGMSSVYKGTVATLARDIPGTVAYFGMYEYSKREIMKLQGIDPNKGQLSLPAVVTAGGLAGMACWTVGIPFDVIKSRYQTAPEGKYSGIVDVYKALIKEEGYAGLFRGLRPALMRAFPANAAQGVTTCADACFSGKCGMLPWGGALEEDAWVHGLDVTPFETSLVIVCVNDSGR</sequence>
<evidence type="ECO:0000256" key="6">
    <source>
        <dbReference type="ARBA" id="ARBA00022989"/>
    </source>
</evidence>
<dbReference type="InterPro" id="IPR018108">
    <property type="entry name" value="MCP_transmembrane"/>
</dbReference>
<feature type="repeat" description="Solcar" evidence="9">
    <location>
        <begin position="42"/>
        <end position="130"/>
    </location>
</feature>
<evidence type="ECO:0000256" key="9">
    <source>
        <dbReference type="PROSITE-ProRule" id="PRU00282"/>
    </source>
</evidence>
<keyword evidence="3 10" id="KW-0813">Transport</keyword>
<evidence type="ECO:0000313" key="12">
    <source>
        <dbReference type="Proteomes" id="UP001530315"/>
    </source>
</evidence>
<feature type="repeat" description="Solcar" evidence="9">
    <location>
        <begin position="257"/>
        <end position="342"/>
    </location>
</feature>
<gene>
    <name evidence="11" type="ORF">ACHAW5_003999</name>
</gene>
<accession>A0ABD3PGX1</accession>
<dbReference type="GO" id="GO:0031966">
    <property type="term" value="C:mitochondrial membrane"/>
    <property type="evidence" value="ECO:0007669"/>
    <property type="project" value="UniProtKB-SubCell"/>
</dbReference>
<reference evidence="11 12" key="1">
    <citation type="submission" date="2024-10" db="EMBL/GenBank/DDBJ databases">
        <title>Updated reference genomes for cyclostephanoid diatoms.</title>
        <authorList>
            <person name="Roberts W.R."/>
            <person name="Alverson A.J."/>
        </authorList>
    </citation>
    <scope>NUCLEOTIDE SEQUENCE [LARGE SCALE GENOMIC DNA]</scope>
    <source>
        <strain evidence="11 12">AJA276-08</strain>
    </source>
</reference>
<evidence type="ECO:0000256" key="1">
    <source>
        <dbReference type="ARBA" id="ARBA00004225"/>
    </source>
</evidence>
<keyword evidence="6" id="KW-1133">Transmembrane helix</keyword>